<evidence type="ECO:0000313" key="2">
    <source>
        <dbReference type="Proteomes" id="UP000801492"/>
    </source>
</evidence>
<gene>
    <name evidence="1" type="ORF">ILUMI_05058</name>
</gene>
<evidence type="ECO:0000313" key="1">
    <source>
        <dbReference type="EMBL" id="KAF2901128.1"/>
    </source>
</evidence>
<name>A0A8K0DD98_IGNLU</name>
<dbReference type="Proteomes" id="UP000801492">
    <property type="component" value="Unassembled WGS sequence"/>
</dbReference>
<dbReference type="InterPro" id="IPR050951">
    <property type="entry name" value="Retrovirus_Pol_polyprotein"/>
</dbReference>
<protein>
    <submittedName>
        <fullName evidence="1">Uncharacterized protein</fullName>
    </submittedName>
</protein>
<dbReference type="PANTHER" id="PTHR37984">
    <property type="entry name" value="PROTEIN CBG26694"/>
    <property type="match status" value="1"/>
</dbReference>
<comment type="caution">
    <text evidence="1">The sequence shown here is derived from an EMBL/GenBank/DDBJ whole genome shotgun (WGS) entry which is preliminary data.</text>
</comment>
<dbReference type="OrthoDB" id="2286242at2759"/>
<keyword evidence="2" id="KW-1185">Reference proteome</keyword>
<dbReference type="AlphaFoldDB" id="A0A8K0DD98"/>
<accession>A0A8K0DD98</accession>
<sequence>MKNETYDRYKFFSRNQQVGQSFDDFLTDIKLLAVDCNFGTLEESLLRDKIVHGILDAAVEERMLQQSNLLCKKAEEICRAAEVSHYQVKELDNGNGKQVDVVYTTKTGTKPKGALKDGGLLYDCFKCGRKHVEQAEIPILGLNAYTKLQLLKKVDSVGLSFTNKDEFVAKNKEVFEGTGRYMFIADLLSRSFIKTDTKHSEQTIVVYTLDFELPISDNSLNFLKNATNSDPVLTQLNSKRLKAKKYYDQHSQHRDVFKVGDSVLLQKEKGKQWVPGEIVGKAKTPRSYFVKDEFGKVLRRNSSFLKKRLSNTTVYWRAIDFDFDDTVEPCPSVSPVPEVSINGNSSVPQITRTGRVINKPVRYRN</sequence>
<dbReference type="PANTHER" id="PTHR37984:SF8">
    <property type="entry name" value="CCHC-TYPE DOMAIN-CONTAINING PROTEIN"/>
    <property type="match status" value="1"/>
</dbReference>
<organism evidence="1 2">
    <name type="scientific">Ignelater luminosus</name>
    <name type="common">Cucubano</name>
    <name type="synonym">Pyrophorus luminosus</name>
    <dbReference type="NCBI Taxonomy" id="2038154"/>
    <lineage>
        <taxon>Eukaryota</taxon>
        <taxon>Metazoa</taxon>
        <taxon>Ecdysozoa</taxon>
        <taxon>Arthropoda</taxon>
        <taxon>Hexapoda</taxon>
        <taxon>Insecta</taxon>
        <taxon>Pterygota</taxon>
        <taxon>Neoptera</taxon>
        <taxon>Endopterygota</taxon>
        <taxon>Coleoptera</taxon>
        <taxon>Polyphaga</taxon>
        <taxon>Elateriformia</taxon>
        <taxon>Elateroidea</taxon>
        <taxon>Elateridae</taxon>
        <taxon>Agrypninae</taxon>
        <taxon>Pyrophorini</taxon>
        <taxon>Ignelater</taxon>
    </lineage>
</organism>
<dbReference type="EMBL" id="VTPC01001847">
    <property type="protein sequence ID" value="KAF2901128.1"/>
    <property type="molecule type" value="Genomic_DNA"/>
</dbReference>
<reference evidence="1" key="1">
    <citation type="submission" date="2019-08" db="EMBL/GenBank/DDBJ databases">
        <title>The genome of the North American firefly Photinus pyralis.</title>
        <authorList>
            <consortium name="Photinus pyralis genome working group"/>
            <person name="Fallon T.R."/>
            <person name="Sander Lower S.E."/>
            <person name="Weng J.-K."/>
        </authorList>
    </citation>
    <scope>NUCLEOTIDE SEQUENCE</scope>
    <source>
        <strain evidence="1">TRF0915ILg1</strain>
        <tissue evidence="1">Whole body</tissue>
    </source>
</reference>
<proteinExistence type="predicted"/>